<dbReference type="GO" id="GO:0005737">
    <property type="term" value="C:cytoplasm"/>
    <property type="evidence" value="ECO:0007669"/>
    <property type="project" value="UniProtKB-SubCell"/>
</dbReference>
<accession>A0A6J4UP53</accession>
<reference evidence="3" key="1">
    <citation type="submission" date="2020-02" db="EMBL/GenBank/DDBJ databases">
        <authorList>
            <person name="Meier V. D."/>
        </authorList>
    </citation>
    <scope>NUCLEOTIDE SEQUENCE</scope>
    <source>
        <strain evidence="3">AVDCRST_MAG49</strain>
    </source>
</reference>
<dbReference type="GO" id="GO:0106026">
    <property type="term" value="F:Gly-tRNA(Ala) deacylase activity"/>
    <property type="evidence" value="ECO:0007669"/>
    <property type="project" value="UniProtKB-UniRule"/>
</dbReference>
<dbReference type="GO" id="GO:0051500">
    <property type="term" value="F:D-tyrosyl-tRNA(Tyr) deacylase activity"/>
    <property type="evidence" value="ECO:0007669"/>
    <property type="project" value="TreeGrafter"/>
</dbReference>
<dbReference type="EMBL" id="CADCWG010000146">
    <property type="protein sequence ID" value="CAA9556580.1"/>
    <property type="molecule type" value="Genomic_DNA"/>
</dbReference>
<dbReference type="Pfam" id="PF02580">
    <property type="entry name" value="Tyr_Deacylase"/>
    <property type="match status" value="2"/>
</dbReference>
<dbReference type="PANTHER" id="PTHR10472:SF5">
    <property type="entry name" value="D-AMINOACYL-TRNA DEACYLASE 1"/>
    <property type="match status" value="1"/>
</dbReference>
<keyword evidence="2 3" id="KW-0378">Hydrolase</keyword>
<evidence type="ECO:0000313" key="3">
    <source>
        <dbReference type="EMBL" id="CAA9556580.1"/>
    </source>
</evidence>
<dbReference type="GO" id="GO:0043908">
    <property type="term" value="F:Ser(Gly)-tRNA(Ala) hydrolase activity"/>
    <property type="evidence" value="ECO:0007669"/>
    <property type="project" value="UniProtKB-UniRule"/>
</dbReference>
<comment type="domain">
    <text evidence="2">A Gly-cisPro motif from one monomer fits into the active site of the other monomer to allow specific chiral rejection of L-amino acids.</text>
</comment>
<protein>
    <recommendedName>
        <fullName evidence="2">D-aminoacyl-tRNA deacylase</fullName>
        <shortName evidence="2">DTD</shortName>
        <ecNumber evidence="2">3.1.1.96</ecNumber>
    </recommendedName>
    <alternativeName>
        <fullName evidence="2">Gly-tRNA(Ala) deacylase</fullName>
        <ecNumber evidence="2">3.1.1.-</ecNumber>
    </alternativeName>
</protein>
<dbReference type="SUPFAM" id="SSF69500">
    <property type="entry name" value="DTD-like"/>
    <property type="match status" value="2"/>
</dbReference>
<gene>
    <name evidence="2" type="primary">dtd</name>
    <name evidence="3" type="ORF">AVDCRST_MAG49-2984</name>
</gene>
<dbReference type="GO" id="GO:0000049">
    <property type="term" value="F:tRNA binding"/>
    <property type="evidence" value="ECO:0007669"/>
    <property type="project" value="UniProtKB-UniRule"/>
</dbReference>
<evidence type="ECO:0000256" key="2">
    <source>
        <dbReference type="HAMAP-Rule" id="MF_00518"/>
    </source>
</evidence>
<feature type="short sequence motif" description="Gly-cisPro motif, important for rejection of L-amino acids" evidence="2">
    <location>
        <begin position="175"/>
        <end position="176"/>
    </location>
</feature>
<organism evidence="3">
    <name type="scientific">uncultured Thermomicrobiales bacterium</name>
    <dbReference type="NCBI Taxonomy" id="1645740"/>
    <lineage>
        <taxon>Bacteria</taxon>
        <taxon>Pseudomonadati</taxon>
        <taxon>Thermomicrobiota</taxon>
        <taxon>Thermomicrobia</taxon>
        <taxon>Thermomicrobiales</taxon>
        <taxon>environmental samples</taxon>
    </lineage>
</organism>
<comment type="catalytic activity">
    <reaction evidence="2">
        <text>glycyl-tRNA(Ala) + H2O = tRNA(Ala) + glycine + H(+)</text>
        <dbReference type="Rhea" id="RHEA:53744"/>
        <dbReference type="Rhea" id="RHEA-COMP:9657"/>
        <dbReference type="Rhea" id="RHEA-COMP:13640"/>
        <dbReference type="ChEBI" id="CHEBI:15377"/>
        <dbReference type="ChEBI" id="CHEBI:15378"/>
        <dbReference type="ChEBI" id="CHEBI:57305"/>
        <dbReference type="ChEBI" id="CHEBI:78442"/>
        <dbReference type="ChEBI" id="CHEBI:78522"/>
    </reaction>
</comment>
<dbReference type="EC" id="3.1.1.-" evidence="2"/>
<comment type="similarity">
    <text evidence="1 2">Belongs to the DTD family.</text>
</comment>
<proteinExistence type="inferred from homology"/>
<name>A0A6J4UP53_9BACT</name>
<keyword evidence="2" id="KW-0694">RNA-binding</keyword>
<dbReference type="InterPro" id="IPR003732">
    <property type="entry name" value="Daa-tRNA_deacyls_DTD"/>
</dbReference>
<dbReference type="Gene3D" id="3.50.80.10">
    <property type="entry name" value="D-tyrosyl-tRNA(Tyr) deacylase"/>
    <property type="match status" value="1"/>
</dbReference>
<comment type="catalytic activity">
    <reaction evidence="2">
        <text>a D-aminoacyl-tRNA + H2O = a tRNA + a D-alpha-amino acid + H(+)</text>
        <dbReference type="Rhea" id="RHEA:13953"/>
        <dbReference type="Rhea" id="RHEA-COMP:10123"/>
        <dbReference type="Rhea" id="RHEA-COMP:10124"/>
        <dbReference type="ChEBI" id="CHEBI:15377"/>
        <dbReference type="ChEBI" id="CHEBI:15378"/>
        <dbReference type="ChEBI" id="CHEBI:59871"/>
        <dbReference type="ChEBI" id="CHEBI:78442"/>
        <dbReference type="ChEBI" id="CHEBI:79333"/>
        <dbReference type="EC" id="3.1.1.96"/>
    </reaction>
</comment>
<dbReference type="InterPro" id="IPR023509">
    <property type="entry name" value="DTD-like_sf"/>
</dbReference>
<dbReference type="GO" id="GO:0019478">
    <property type="term" value="P:D-amino acid catabolic process"/>
    <property type="evidence" value="ECO:0007669"/>
    <property type="project" value="UniProtKB-UniRule"/>
</dbReference>
<comment type="subcellular location">
    <subcellularLocation>
        <location evidence="2">Cytoplasm</location>
    </subcellularLocation>
</comment>
<dbReference type="HAMAP" id="MF_00518">
    <property type="entry name" value="Deacylase_Dtd"/>
    <property type="match status" value="1"/>
</dbReference>
<sequence length="188" mass="19470">MRVLVQRVRHARVTVEDQTVGAIGPGLVALVGVTHGDGAAEADLLASKLANLRVFDDAAGAMNRSALDLLGDGVPAVAAVGEAADPSPRQKDHLADVDAGAGATPTTPVAVLVVSQFTLYADARKGRRPSFVRAARPAEAAPLVDRLAATLRGLGLPVAEGRFGADMLVELANDGPVTIWLDTDELRR</sequence>
<comment type="function">
    <text evidence="2">An aminoacyl-tRNA editing enzyme that deacylates mischarged D-aminoacyl-tRNAs. Also deacylates mischarged glycyl-tRNA(Ala), protecting cells against glycine mischarging by AlaRS. Acts via tRNA-based rather than protein-based catalysis; rejects L-amino acids rather than detecting D-amino acids in the active site. By recycling D-aminoacyl-tRNA to D-amino acids and free tRNA molecules, this enzyme counteracts the toxicity associated with the formation of D-aminoacyl-tRNA entities in vivo and helps enforce protein L-homochirality.</text>
</comment>
<keyword evidence="2" id="KW-0963">Cytoplasm</keyword>
<dbReference type="PANTHER" id="PTHR10472">
    <property type="entry name" value="D-TYROSYL-TRNA TYR DEACYLASE"/>
    <property type="match status" value="1"/>
</dbReference>
<dbReference type="AlphaFoldDB" id="A0A6J4UP53"/>
<keyword evidence="2" id="KW-0820">tRNA-binding</keyword>
<dbReference type="EC" id="3.1.1.96" evidence="2"/>
<evidence type="ECO:0000256" key="1">
    <source>
        <dbReference type="ARBA" id="ARBA00009673"/>
    </source>
</evidence>
<comment type="subunit">
    <text evidence="2">Homodimer.</text>
</comment>